<name>A0AAV1T5Q0_9STRA</name>
<dbReference type="Proteomes" id="UP001162060">
    <property type="component" value="Unassembled WGS sequence"/>
</dbReference>
<organism evidence="1 2">
    <name type="scientific">Peronospora matthiolae</name>
    <dbReference type="NCBI Taxonomy" id="2874970"/>
    <lineage>
        <taxon>Eukaryota</taxon>
        <taxon>Sar</taxon>
        <taxon>Stramenopiles</taxon>
        <taxon>Oomycota</taxon>
        <taxon>Peronosporomycetes</taxon>
        <taxon>Peronosporales</taxon>
        <taxon>Peronosporaceae</taxon>
        <taxon>Peronospora</taxon>
    </lineage>
</organism>
<reference evidence="1" key="1">
    <citation type="submission" date="2024-01" db="EMBL/GenBank/DDBJ databases">
        <authorList>
            <person name="Webb A."/>
        </authorList>
    </citation>
    <scope>NUCLEOTIDE SEQUENCE</scope>
    <source>
        <strain evidence="1">Pm1</strain>
    </source>
</reference>
<dbReference type="AlphaFoldDB" id="A0AAV1T5Q0"/>
<dbReference type="EMBL" id="CAKLBY020000016">
    <property type="protein sequence ID" value="CAK7900105.1"/>
    <property type="molecule type" value="Genomic_DNA"/>
</dbReference>
<protein>
    <submittedName>
        <fullName evidence="1">Uncharacterized protein</fullName>
    </submittedName>
</protein>
<accession>A0AAV1T5Q0</accession>
<proteinExistence type="predicted"/>
<evidence type="ECO:0000313" key="2">
    <source>
        <dbReference type="Proteomes" id="UP001162060"/>
    </source>
</evidence>
<evidence type="ECO:0000313" key="1">
    <source>
        <dbReference type="EMBL" id="CAK7900105.1"/>
    </source>
</evidence>
<sequence length="45" mass="4810">MAVVAGDVPISAGLLVEVEHVAVLERCNLVGRKVGRASNNQRRKP</sequence>
<gene>
    <name evidence="1" type="ORF">PM001_LOCUS2006</name>
</gene>
<comment type="caution">
    <text evidence="1">The sequence shown here is derived from an EMBL/GenBank/DDBJ whole genome shotgun (WGS) entry which is preliminary data.</text>
</comment>